<evidence type="ECO:0000256" key="2">
    <source>
        <dbReference type="ARBA" id="ARBA00009700"/>
    </source>
</evidence>
<evidence type="ECO:0000313" key="7">
    <source>
        <dbReference type="EMBL" id="CAD7587823.1"/>
    </source>
</evidence>
<sequence>MITVMNRGIRQPVVGKSFTQPRFGASSSTTNENYLSITRSIASLATQSLARSLAPLSVWPNSNTQNRLRRSKPSPETEKEIERLEKDILRRKAQLYDMEQVLPKKNGMYLKIILGDVNVSILNKNDK</sequence>
<comment type="similarity">
    <text evidence="2">Belongs to the TMEM120 family.</text>
</comment>
<dbReference type="GO" id="GO:0016020">
    <property type="term" value="C:membrane"/>
    <property type="evidence" value="ECO:0007669"/>
    <property type="project" value="UniProtKB-SubCell"/>
</dbReference>
<dbReference type="PANTHER" id="PTHR21433:SF0">
    <property type="entry name" value="TRANSMEMBRANE PROTEIN 120 HOMOLOG"/>
    <property type="match status" value="1"/>
</dbReference>
<keyword evidence="3" id="KW-0812">Transmembrane</keyword>
<comment type="subcellular location">
    <subcellularLocation>
        <location evidence="1">Membrane</location>
        <topology evidence="1">Multi-pass membrane protein</topology>
    </subcellularLocation>
</comment>
<name>A0A7R9JRA4_TIMGE</name>
<dbReference type="AlphaFoldDB" id="A0A7R9JRA4"/>
<dbReference type="EMBL" id="OE839595">
    <property type="protein sequence ID" value="CAD7587823.1"/>
    <property type="molecule type" value="Genomic_DNA"/>
</dbReference>
<protein>
    <submittedName>
        <fullName evidence="7">Uncharacterized protein</fullName>
    </submittedName>
</protein>
<accession>A0A7R9JRA4</accession>
<keyword evidence="4" id="KW-1133">Transmembrane helix</keyword>
<evidence type="ECO:0000256" key="6">
    <source>
        <dbReference type="SAM" id="MobiDB-lite"/>
    </source>
</evidence>
<evidence type="ECO:0000256" key="3">
    <source>
        <dbReference type="ARBA" id="ARBA00022692"/>
    </source>
</evidence>
<dbReference type="Pfam" id="PF07851">
    <property type="entry name" value="TMEM120A-B"/>
    <property type="match status" value="1"/>
</dbReference>
<dbReference type="PANTHER" id="PTHR21433">
    <property type="entry name" value="TRANSMEMBRANE PROTEIN INDUCED BY TUMOR NECROSIS FACTOR ALPHA"/>
    <property type="match status" value="1"/>
</dbReference>
<gene>
    <name evidence="7" type="ORF">TGEB3V08_LOCUS1978</name>
</gene>
<keyword evidence="5" id="KW-0472">Membrane</keyword>
<evidence type="ECO:0000256" key="1">
    <source>
        <dbReference type="ARBA" id="ARBA00004141"/>
    </source>
</evidence>
<reference evidence="7" key="1">
    <citation type="submission" date="2020-11" db="EMBL/GenBank/DDBJ databases">
        <authorList>
            <person name="Tran Van P."/>
        </authorList>
    </citation>
    <scope>NUCLEOTIDE SEQUENCE</scope>
</reference>
<evidence type="ECO:0000256" key="5">
    <source>
        <dbReference type="ARBA" id="ARBA00023136"/>
    </source>
</evidence>
<feature type="region of interest" description="Disordered" evidence="6">
    <location>
        <begin position="60"/>
        <end position="80"/>
    </location>
</feature>
<evidence type="ECO:0000256" key="4">
    <source>
        <dbReference type="ARBA" id="ARBA00022989"/>
    </source>
</evidence>
<proteinExistence type="inferred from homology"/>
<organism evidence="7">
    <name type="scientific">Timema genevievae</name>
    <name type="common">Walking stick</name>
    <dbReference type="NCBI Taxonomy" id="629358"/>
    <lineage>
        <taxon>Eukaryota</taxon>
        <taxon>Metazoa</taxon>
        <taxon>Ecdysozoa</taxon>
        <taxon>Arthropoda</taxon>
        <taxon>Hexapoda</taxon>
        <taxon>Insecta</taxon>
        <taxon>Pterygota</taxon>
        <taxon>Neoptera</taxon>
        <taxon>Polyneoptera</taxon>
        <taxon>Phasmatodea</taxon>
        <taxon>Timematodea</taxon>
        <taxon>Timematoidea</taxon>
        <taxon>Timematidae</taxon>
        <taxon>Timema</taxon>
    </lineage>
</organism>
<dbReference type="InterPro" id="IPR012926">
    <property type="entry name" value="TMEM120A/B"/>
</dbReference>